<dbReference type="OrthoDB" id="5419235at2759"/>
<organism evidence="11 12">
    <name type="scientific">Zygosaccharomyces bailii (strain CLIB 213 / ATCC 58445 / CBS 680 / BCRC 21525 / NBRC 1098 / NCYC 1416 / NRRL Y-2227)</name>
    <dbReference type="NCBI Taxonomy" id="1333698"/>
    <lineage>
        <taxon>Eukaryota</taxon>
        <taxon>Fungi</taxon>
        <taxon>Dikarya</taxon>
        <taxon>Ascomycota</taxon>
        <taxon>Saccharomycotina</taxon>
        <taxon>Saccharomycetes</taxon>
        <taxon>Saccharomycetales</taxon>
        <taxon>Saccharomycetaceae</taxon>
        <taxon>Zygosaccharomyces</taxon>
    </lineage>
</organism>
<dbReference type="InterPro" id="IPR004827">
    <property type="entry name" value="bZIP"/>
</dbReference>
<name>A0A8J2X519_ZYGB2</name>
<evidence type="ECO:0000256" key="1">
    <source>
        <dbReference type="ARBA" id="ARBA00004123"/>
    </source>
</evidence>
<dbReference type="PROSITE" id="PS50217">
    <property type="entry name" value="BZIP"/>
    <property type="match status" value="1"/>
</dbReference>
<accession>A0A8J2X519</accession>
<feature type="coiled-coil region" evidence="9">
    <location>
        <begin position="212"/>
        <end position="246"/>
    </location>
</feature>
<gene>
    <name evidence="11" type="ORF">BN860_03268g</name>
</gene>
<dbReference type="InterPro" id="IPR046347">
    <property type="entry name" value="bZIP_sf"/>
</dbReference>
<sequence>MPVQSLFERRDTSSSHCQMQPVLGELVFGKFAEMPEGMAAPFGMIEASDDTNGEADPVSGPASVPELDQAVVDEFFVNDDAPMFELDDGASGAWPSLEPLFGEDEERVAVEDVEEALKQVASPDGSSASESVQSVTPLFAEPLQVPLPTPSMEEAELPVRSSGKVGKKTDRLGVVSYKRKSRSSPLTPVVCESDDPIAVKRARNTEAARRSRARKLMRMNQLEEKVEELLERNQQLESEVAILRARLGEA</sequence>
<dbReference type="GO" id="GO:0000981">
    <property type="term" value="F:DNA-binding transcription factor activity, RNA polymerase II-specific"/>
    <property type="evidence" value="ECO:0007669"/>
    <property type="project" value="TreeGrafter"/>
</dbReference>
<dbReference type="GO" id="GO:1903833">
    <property type="term" value="P:positive regulation of cellular response to amino acid starvation"/>
    <property type="evidence" value="ECO:0007669"/>
    <property type="project" value="TreeGrafter"/>
</dbReference>
<dbReference type="Gene3D" id="3.30.160.60">
    <property type="entry name" value="Classic Zinc Finger"/>
    <property type="match status" value="1"/>
</dbReference>
<dbReference type="CDD" id="cd12193">
    <property type="entry name" value="bZIP_GCN4"/>
    <property type="match status" value="1"/>
</dbReference>
<dbReference type="Pfam" id="PF07716">
    <property type="entry name" value="bZIP_2"/>
    <property type="match status" value="1"/>
</dbReference>
<evidence type="ECO:0000256" key="6">
    <source>
        <dbReference type="ARBA" id="ARBA00023163"/>
    </source>
</evidence>
<keyword evidence="6" id="KW-0804">Transcription</keyword>
<evidence type="ECO:0000256" key="8">
    <source>
        <dbReference type="ARBA" id="ARBA00061302"/>
    </source>
</evidence>
<dbReference type="SUPFAM" id="SSF57959">
    <property type="entry name" value="Leucine zipper domain"/>
    <property type="match status" value="1"/>
</dbReference>
<evidence type="ECO:0000313" key="12">
    <source>
        <dbReference type="Proteomes" id="UP000019375"/>
    </source>
</evidence>
<dbReference type="GO" id="GO:0005667">
    <property type="term" value="C:transcription regulator complex"/>
    <property type="evidence" value="ECO:0007669"/>
    <property type="project" value="TreeGrafter"/>
</dbReference>
<keyword evidence="5" id="KW-0010">Activator</keyword>
<comment type="subcellular location">
    <subcellularLocation>
        <location evidence="1">Nucleus</location>
    </subcellularLocation>
</comment>
<keyword evidence="9" id="KW-0175">Coiled coil</keyword>
<evidence type="ECO:0000313" key="11">
    <source>
        <dbReference type="EMBL" id="CDF91627.1"/>
    </source>
</evidence>
<evidence type="ECO:0000256" key="9">
    <source>
        <dbReference type="SAM" id="Coils"/>
    </source>
</evidence>
<feature type="domain" description="BZIP" evidence="10">
    <location>
        <begin position="200"/>
        <end position="250"/>
    </location>
</feature>
<protein>
    <submittedName>
        <fullName evidence="11">ZYBA0S12-03268g1_1</fullName>
    </submittedName>
</protein>
<evidence type="ECO:0000256" key="3">
    <source>
        <dbReference type="ARBA" id="ARBA00023015"/>
    </source>
</evidence>
<keyword evidence="4" id="KW-0238">DNA-binding</keyword>
<dbReference type="FunFam" id="3.30.160.60:FF:001491">
    <property type="entry name" value="Cross-pathway control protein A"/>
    <property type="match status" value="1"/>
</dbReference>
<dbReference type="EMBL" id="HG316465">
    <property type="protein sequence ID" value="CDF91627.1"/>
    <property type="molecule type" value="Genomic_DNA"/>
</dbReference>
<comment type="similarity">
    <text evidence="8">Belongs to the bZIP family. GCN4 subfamily.</text>
</comment>
<evidence type="ECO:0000256" key="5">
    <source>
        <dbReference type="ARBA" id="ARBA00023159"/>
    </source>
</evidence>
<keyword evidence="12" id="KW-1185">Reference proteome</keyword>
<keyword evidence="3" id="KW-0805">Transcription regulation</keyword>
<dbReference type="AlphaFoldDB" id="A0A8J2X519"/>
<dbReference type="PROSITE" id="PS00036">
    <property type="entry name" value="BZIP_BASIC"/>
    <property type="match status" value="1"/>
</dbReference>
<dbReference type="GO" id="GO:0001080">
    <property type="term" value="P:nitrogen catabolite activation of transcription from RNA polymerase II promoter"/>
    <property type="evidence" value="ECO:0007669"/>
    <property type="project" value="TreeGrafter"/>
</dbReference>
<dbReference type="GO" id="GO:0000978">
    <property type="term" value="F:RNA polymerase II cis-regulatory region sequence-specific DNA binding"/>
    <property type="evidence" value="ECO:0007669"/>
    <property type="project" value="TreeGrafter"/>
</dbReference>
<evidence type="ECO:0000259" key="10">
    <source>
        <dbReference type="PROSITE" id="PS50217"/>
    </source>
</evidence>
<evidence type="ECO:0000256" key="4">
    <source>
        <dbReference type="ARBA" id="ARBA00023125"/>
    </source>
</evidence>
<dbReference type="Proteomes" id="UP000019375">
    <property type="component" value="Unassembled WGS sequence"/>
</dbReference>
<reference evidence="12" key="1">
    <citation type="journal article" date="2013" name="Genome Announc.">
        <title>Genome sequence of the food spoilage yeast Zygosaccharomyces bailii CLIB 213(T).</title>
        <authorList>
            <person name="Galeote V."/>
            <person name="Bigey F."/>
            <person name="Devillers H."/>
            <person name="Neuveglise C."/>
            <person name="Dequin S."/>
        </authorList>
    </citation>
    <scope>NUCLEOTIDE SEQUENCE [LARGE SCALE GENOMIC DNA]</scope>
    <source>
        <strain evidence="12">CLIB 213 / ATCC 58445 / CBS 680 / CCRC 21525 / NBRC 1098 / NCYC 1416 / NRRL Y-2227</strain>
    </source>
</reference>
<dbReference type="PANTHER" id="PTHR11462">
    <property type="entry name" value="JUN TRANSCRIPTION FACTOR-RELATED"/>
    <property type="match status" value="1"/>
</dbReference>
<proteinExistence type="inferred from homology"/>
<dbReference type="GO" id="GO:0008652">
    <property type="term" value="P:amino acid biosynthetic process"/>
    <property type="evidence" value="ECO:0007669"/>
    <property type="project" value="UniProtKB-KW"/>
</dbReference>
<evidence type="ECO:0000256" key="2">
    <source>
        <dbReference type="ARBA" id="ARBA00022605"/>
    </source>
</evidence>
<dbReference type="InterPro" id="IPR050946">
    <property type="entry name" value="AP-1_TF_bZIP"/>
</dbReference>
<keyword evidence="2" id="KW-0028">Amino-acid biosynthesis</keyword>
<dbReference type="SMART" id="SM00338">
    <property type="entry name" value="BRLZ"/>
    <property type="match status" value="1"/>
</dbReference>
<dbReference type="GO" id="GO:0005634">
    <property type="term" value="C:nucleus"/>
    <property type="evidence" value="ECO:0007669"/>
    <property type="project" value="UniProtKB-SubCell"/>
</dbReference>
<dbReference type="PANTHER" id="PTHR11462:SF35">
    <property type="entry name" value="TRANSCRIPTION FACTOR JRA"/>
    <property type="match status" value="1"/>
</dbReference>
<evidence type="ECO:0000256" key="7">
    <source>
        <dbReference type="ARBA" id="ARBA00023242"/>
    </source>
</evidence>
<keyword evidence="7" id="KW-0539">Nucleus</keyword>